<dbReference type="Proteomes" id="UP000247409">
    <property type="component" value="Unassembled WGS sequence"/>
</dbReference>
<evidence type="ECO:0000256" key="1">
    <source>
        <dbReference type="ARBA" id="ARBA00004123"/>
    </source>
</evidence>
<dbReference type="GO" id="GO:0008168">
    <property type="term" value="F:methyltransferase activity"/>
    <property type="evidence" value="ECO:0007669"/>
    <property type="project" value="UniProtKB-KW"/>
</dbReference>
<gene>
    <name evidence="8" type="ORF">BWQ96_06900</name>
</gene>
<organism evidence="8 9">
    <name type="scientific">Gracilariopsis chorda</name>
    <dbReference type="NCBI Taxonomy" id="448386"/>
    <lineage>
        <taxon>Eukaryota</taxon>
        <taxon>Rhodophyta</taxon>
        <taxon>Florideophyceae</taxon>
        <taxon>Rhodymeniophycidae</taxon>
        <taxon>Gracilariales</taxon>
        <taxon>Gracilariaceae</taxon>
        <taxon>Gracilariopsis</taxon>
    </lineage>
</organism>
<dbReference type="STRING" id="448386.A0A2V3IMQ6"/>
<protein>
    <recommendedName>
        <fullName evidence="3">tRNA (adenine(58)-N(1))-methyltransferase non-catalytic subunit TRM6</fullName>
    </recommendedName>
    <alternativeName>
        <fullName evidence="6">tRNA(m1A58)-methyltransferase subunit TRM6</fullName>
    </alternativeName>
</protein>
<keyword evidence="8" id="KW-0489">Methyltransferase</keyword>
<dbReference type="AlphaFoldDB" id="A0A2V3IMQ6"/>
<keyword evidence="9" id="KW-1185">Reference proteome</keyword>
<evidence type="ECO:0000256" key="4">
    <source>
        <dbReference type="ARBA" id="ARBA00022694"/>
    </source>
</evidence>
<comment type="subcellular location">
    <subcellularLocation>
        <location evidence="1">Nucleus</location>
    </subcellularLocation>
</comment>
<dbReference type="GO" id="GO:0005634">
    <property type="term" value="C:nucleus"/>
    <property type="evidence" value="ECO:0007669"/>
    <property type="project" value="UniProtKB-SubCell"/>
</dbReference>
<dbReference type="EMBL" id="NBIV01000128">
    <property type="protein sequence ID" value="PXF43337.1"/>
    <property type="molecule type" value="Genomic_DNA"/>
</dbReference>
<feature type="compositionally biased region" description="Polar residues" evidence="7">
    <location>
        <begin position="84"/>
        <end position="95"/>
    </location>
</feature>
<sequence length="419" mass="46308">MGSEPERDTICENDWVVLQSSDGKKVLGNVTNNSSVRIGKRKRKIGALLGKHWGDTFAVTAQDFLQPVADIPEETPDEKDMGTARNNQHLQDDNANQTLRQSAILKLKEAGVHGESLVQTVVKHSSTFHSKTPFSQHKYLQRKRAKFDIRVRVFKPTALTVCETYFEKSPEKTMSLRADALGMVLGYSGVRSGARVLLYENCTGLLTAAVAERLGGNGTVINVFTGHTPPGIEIIRMLNLGETRMKTIAHTPVELLSHVHEREVEDDQPLKYGPREGQEAGGTANGNNEHVPSAKRAEAIAQRPKRGEVKRWIRRGCDCLIVATRFDVVKVFDVLLKHVAPSGCFAAYCTHLQDAADLQYALQLSKMAIRVELMEVNMVNHQILPGRSHPAMTDSATGGYIVSGIRILSPNEEEPEEQS</sequence>
<dbReference type="GO" id="GO:0030488">
    <property type="term" value="P:tRNA methylation"/>
    <property type="evidence" value="ECO:0007669"/>
    <property type="project" value="InterPro"/>
</dbReference>
<evidence type="ECO:0000256" key="2">
    <source>
        <dbReference type="ARBA" id="ARBA00008320"/>
    </source>
</evidence>
<dbReference type="OrthoDB" id="10254665at2759"/>
<dbReference type="InterPro" id="IPR017423">
    <property type="entry name" value="TRM6"/>
</dbReference>
<dbReference type="GO" id="GO:0031515">
    <property type="term" value="C:tRNA (m1A) methyltransferase complex"/>
    <property type="evidence" value="ECO:0007669"/>
    <property type="project" value="InterPro"/>
</dbReference>
<keyword evidence="4" id="KW-0819">tRNA processing</keyword>
<comment type="similarity">
    <text evidence="2">Belongs to the TRM6/GCD10 family.</text>
</comment>
<keyword evidence="8" id="KW-0808">Transferase</keyword>
<comment type="caution">
    <text evidence="8">The sequence shown here is derived from an EMBL/GenBank/DDBJ whole genome shotgun (WGS) entry which is preliminary data.</text>
</comment>
<feature type="region of interest" description="Disordered" evidence="7">
    <location>
        <begin position="264"/>
        <end position="300"/>
    </location>
</feature>
<dbReference type="PANTHER" id="PTHR12945">
    <property type="entry name" value="TRANSLATION INITIATION FACTOR EIF3-RELATED"/>
    <property type="match status" value="1"/>
</dbReference>
<evidence type="ECO:0000256" key="3">
    <source>
        <dbReference type="ARBA" id="ARBA00021704"/>
    </source>
</evidence>
<feature type="region of interest" description="Disordered" evidence="7">
    <location>
        <begin position="72"/>
        <end position="95"/>
    </location>
</feature>
<accession>A0A2V3IMQ6</accession>
<proteinExistence type="inferred from homology"/>
<evidence type="ECO:0000256" key="5">
    <source>
        <dbReference type="ARBA" id="ARBA00023242"/>
    </source>
</evidence>
<reference evidence="8 9" key="1">
    <citation type="journal article" date="2018" name="Mol. Biol. Evol.">
        <title>Analysis of the draft genome of the red seaweed Gracilariopsis chorda provides insights into genome size evolution in Rhodophyta.</title>
        <authorList>
            <person name="Lee J."/>
            <person name="Yang E.C."/>
            <person name="Graf L."/>
            <person name="Yang J.H."/>
            <person name="Qiu H."/>
            <person name="Zel Zion U."/>
            <person name="Chan C.X."/>
            <person name="Stephens T.G."/>
            <person name="Weber A.P.M."/>
            <person name="Boo G.H."/>
            <person name="Boo S.M."/>
            <person name="Kim K.M."/>
            <person name="Shin Y."/>
            <person name="Jung M."/>
            <person name="Lee S.J."/>
            <person name="Yim H.S."/>
            <person name="Lee J.H."/>
            <person name="Bhattacharya D."/>
            <person name="Yoon H.S."/>
        </authorList>
    </citation>
    <scope>NUCLEOTIDE SEQUENCE [LARGE SCALE GENOMIC DNA]</scope>
    <source>
        <strain evidence="8 9">SKKU-2015</strain>
        <tissue evidence="8">Whole body</tissue>
    </source>
</reference>
<evidence type="ECO:0000313" key="9">
    <source>
        <dbReference type="Proteomes" id="UP000247409"/>
    </source>
</evidence>
<keyword evidence="5" id="KW-0539">Nucleus</keyword>
<name>A0A2V3IMQ6_9FLOR</name>
<dbReference type="Pfam" id="PF04189">
    <property type="entry name" value="Gcd10p"/>
    <property type="match status" value="1"/>
</dbReference>
<dbReference type="PANTHER" id="PTHR12945:SF0">
    <property type="entry name" value="TRNA (ADENINE(58)-N(1))-METHYLTRANSFERASE NON-CATALYTIC SUBUNIT TRM6"/>
    <property type="match status" value="1"/>
</dbReference>
<evidence type="ECO:0000256" key="6">
    <source>
        <dbReference type="ARBA" id="ARBA00032319"/>
    </source>
</evidence>
<evidence type="ECO:0000256" key="7">
    <source>
        <dbReference type="SAM" id="MobiDB-lite"/>
    </source>
</evidence>
<evidence type="ECO:0000313" key="8">
    <source>
        <dbReference type="EMBL" id="PXF43337.1"/>
    </source>
</evidence>